<dbReference type="Gene3D" id="3.30.420.10">
    <property type="entry name" value="Ribonuclease H-like superfamily/Ribonuclease H"/>
    <property type="match status" value="1"/>
</dbReference>
<evidence type="ECO:0008006" key="5">
    <source>
        <dbReference type="Google" id="ProtNLM"/>
    </source>
</evidence>
<comment type="caution">
    <text evidence="3">The sequence shown here is derived from an EMBL/GenBank/DDBJ whole genome shotgun (WGS) entry which is preliminary data.</text>
</comment>
<organism evidence="3 4">
    <name type="scientific">Acorus calamus</name>
    <name type="common">Sweet flag</name>
    <dbReference type="NCBI Taxonomy" id="4465"/>
    <lineage>
        <taxon>Eukaryota</taxon>
        <taxon>Viridiplantae</taxon>
        <taxon>Streptophyta</taxon>
        <taxon>Embryophyta</taxon>
        <taxon>Tracheophyta</taxon>
        <taxon>Spermatophyta</taxon>
        <taxon>Magnoliopsida</taxon>
        <taxon>Liliopsida</taxon>
        <taxon>Acoraceae</taxon>
        <taxon>Acorus</taxon>
    </lineage>
</organism>
<sequence length="707" mass="80852">MEELQLASLNRPANNALLAQAAVAKDNYLVLLRREETFLRQKSRQTWLSDGDRNSKFFYSSIKARIAHNTLRKVQLANGTISEDHALIKDHVVTYYQKLLNAEHSHPIQALSNKIEDAVQSGKVGHYLRSDLNITHLSFADDIIIFMDGTISSACELKELLHSFSMESEEGGLGLRRLGEWNDAAMGVRFWEIASNQPSLWATWIRRKYLKKKNVWTAFPSTTGTLVWKRILKAGEWIRVKTKYIIFQGNSINLWNDPWLNGHGLKHHFHGQTLLYWGPPNVATVNKFIVDGKWRKPHRWPTEFDHLWETILEIEIGGAGPDILIWTGAKLGVVNYNTAWHHVRSRRPSLDWTKAIWNPIQPPRRSFLCWQACLNRLPTLHRLKNHQLVQDDRCLLCSSGTEDVTHLFLHCSFSAFVWAAILKSLGLSRVRQLSLLNQFSWFSSIGKSITEKKTILVRRILTVTSNAFKEMYFEDNFSPLSKAMCKVFGLNIVEKQSTTKEVIWQPPQEGWIKINSDGSKADDRFAYGALIRDHRGDCLQALTARVRAASINILELKGLVEGLSLCSSLITPRIWLETDSTTVVAWIQGKGHVPWTAFRDLRRFHCLTSSLCEWKVSHTYREVAWAEFAHGTQVDRITFTGEFRVFIDVELLTDAWASVRLDGCVDRLAAILIGEAAITGVEGEDAAVINVIQEEDFIKFFIHGFYY</sequence>
<gene>
    <name evidence="3" type="ORF">QJS10_CPA07g00882</name>
</gene>
<dbReference type="GO" id="GO:0004523">
    <property type="term" value="F:RNA-DNA hybrid ribonuclease activity"/>
    <property type="evidence" value="ECO:0007669"/>
    <property type="project" value="InterPro"/>
</dbReference>
<dbReference type="Pfam" id="PF13966">
    <property type="entry name" value="zf-RVT"/>
    <property type="match status" value="1"/>
</dbReference>
<dbReference type="InterPro" id="IPR026960">
    <property type="entry name" value="RVT-Znf"/>
</dbReference>
<dbReference type="Pfam" id="PF13456">
    <property type="entry name" value="RVT_3"/>
    <property type="match status" value="1"/>
</dbReference>
<evidence type="ECO:0000259" key="2">
    <source>
        <dbReference type="Pfam" id="PF13966"/>
    </source>
</evidence>
<dbReference type="InterPro" id="IPR053151">
    <property type="entry name" value="RNase_H-like"/>
</dbReference>
<dbReference type="InterPro" id="IPR002156">
    <property type="entry name" value="RNaseH_domain"/>
</dbReference>
<name>A0AAV9EEM7_ACOCL</name>
<evidence type="ECO:0000259" key="1">
    <source>
        <dbReference type="Pfam" id="PF13456"/>
    </source>
</evidence>
<dbReference type="InterPro" id="IPR036397">
    <property type="entry name" value="RNaseH_sf"/>
</dbReference>
<reference evidence="3" key="2">
    <citation type="submission" date="2023-06" db="EMBL/GenBank/DDBJ databases">
        <authorList>
            <person name="Ma L."/>
            <person name="Liu K.-W."/>
            <person name="Li Z."/>
            <person name="Hsiao Y.-Y."/>
            <person name="Qi Y."/>
            <person name="Fu T."/>
            <person name="Tang G."/>
            <person name="Zhang D."/>
            <person name="Sun W.-H."/>
            <person name="Liu D.-K."/>
            <person name="Li Y."/>
            <person name="Chen G.-Z."/>
            <person name="Liu X.-D."/>
            <person name="Liao X.-Y."/>
            <person name="Jiang Y.-T."/>
            <person name="Yu X."/>
            <person name="Hao Y."/>
            <person name="Huang J."/>
            <person name="Zhao X.-W."/>
            <person name="Ke S."/>
            <person name="Chen Y.-Y."/>
            <person name="Wu W.-L."/>
            <person name="Hsu J.-L."/>
            <person name="Lin Y.-F."/>
            <person name="Huang M.-D."/>
            <person name="Li C.-Y."/>
            <person name="Huang L."/>
            <person name="Wang Z.-W."/>
            <person name="Zhao X."/>
            <person name="Zhong W.-Y."/>
            <person name="Peng D.-H."/>
            <person name="Ahmad S."/>
            <person name="Lan S."/>
            <person name="Zhang J.-S."/>
            <person name="Tsai W.-C."/>
            <person name="Van De Peer Y."/>
            <person name="Liu Z.-J."/>
        </authorList>
    </citation>
    <scope>NUCLEOTIDE SEQUENCE</scope>
    <source>
        <strain evidence="3">CP</strain>
        <tissue evidence="3">Leaves</tissue>
    </source>
</reference>
<protein>
    <recommendedName>
        <fullName evidence="5">Reverse transcriptase zinc-binding domain-containing protein</fullName>
    </recommendedName>
</protein>
<evidence type="ECO:0000313" key="3">
    <source>
        <dbReference type="EMBL" id="KAK1311822.1"/>
    </source>
</evidence>
<keyword evidence="4" id="KW-1185">Reference proteome</keyword>
<dbReference type="InterPro" id="IPR044730">
    <property type="entry name" value="RNase_H-like_dom_plant"/>
</dbReference>
<dbReference type="CDD" id="cd06222">
    <property type="entry name" value="RNase_H_like"/>
    <property type="match status" value="1"/>
</dbReference>
<accession>A0AAV9EEM7</accession>
<feature type="domain" description="Reverse transcriptase zinc-binding" evidence="2">
    <location>
        <begin position="337"/>
        <end position="418"/>
    </location>
</feature>
<dbReference type="AlphaFoldDB" id="A0AAV9EEM7"/>
<dbReference type="PANTHER" id="PTHR47723:SF19">
    <property type="entry name" value="POLYNUCLEOTIDYL TRANSFERASE, RIBONUCLEASE H-LIKE SUPERFAMILY PROTEIN"/>
    <property type="match status" value="1"/>
</dbReference>
<dbReference type="PANTHER" id="PTHR47723">
    <property type="entry name" value="OS05G0353850 PROTEIN"/>
    <property type="match status" value="1"/>
</dbReference>
<dbReference type="SUPFAM" id="SSF53098">
    <property type="entry name" value="Ribonuclease H-like"/>
    <property type="match status" value="1"/>
</dbReference>
<reference evidence="3" key="1">
    <citation type="journal article" date="2023" name="Nat. Commun.">
        <title>Diploid and tetraploid genomes of Acorus and the evolution of monocots.</title>
        <authorList>
            <person name="Ma L."/>
            <person name="Liu K.W."/>
            <person name="Li Z."/>
            <person name="Hsiao Y.Y."/>
            <person name="Qi Y."/>
            <person name="Fu T."/>
            <person name="Tang G.D."/>
            <person name="Zhang D."/>
            <person name="Sun W.H."/>
            <person name="Liu D.K."/>
            <person name="Li Y."/>
            <person name="Chen G.Z."/>
            <person name="Liu X.D."/>
            <person name="Liao X.Y."/>
            <person name="Jiang Y.T."/>
            <person name="Yu X."/>
            <person name="Hao Y."/>
            <person name="Huang J."/>
            <person name="Zhao X.W."/>
            <person name="Ke S."/>
            <person name="Chen Y.Y."/>
            <person name="Wu W.L."/>
            <person name="Hsu J.L."/>
            <person name="Lin Y.F."/>
            <person name="Huang M.D."/>
            <person name="Li C.Y."/>
            <person name="Huang L."/>
            <person name="Wang Z.W."/>
            <person name="Zhao X."/>
            <person name="Zhong W.Y."/>
            <person name="Peng D.H."/>
            <person name="Ahmad S."/>
            <person name="Lan S."/>
            <person name="Zhang J.S."/>
            <person name="Tsai W.C."/>
            <person name="Van de Peer Y."/>
            <person name="Liu Z.J."/>
        </authorList>
    </citation>
    <scope>NUCLEOTIDE SEQUENCE</scope>
    <source>
        <strain evidence="3">CP</strain>
    </source>
</reference>
<dbReference type="Proteomes" id="UP001180020">
    <property type="component" value="Unassembled WGS sequence"/>
</dbReference>
<dbReference type="EMBL" id="JAUJYO010000007">
    <property type="protein sequence ID" value="KAK1311822.1"/>
    <property type="molecule type" value="Genomic_DNA"/>
</dbReference>
<evidence type="ECO:0000313" key="4">
    <source>
        <dbReference type="Proteomes" id="UP001180020"/>
    </source>
</evidence>
<feature type="domain" description="RNase H type-1" evidence="1">
    <location>
        <begin position="515"/>
        <end position="622"/>
    </location>
</feature>
<dbReference type="GO" id="GO:0003676">
    <property type="term" value="F:nucleic acid binding"/>
    <property type="evidence" value="ECO:0007669"/>
    <property type="project" value="InterPro"/>
</dbReference>
<dbReference type="InterPro" id="IPR012337">
    <property type="entry name" value="RNaseH-like_sf"/>
</dbReference>
<proteinExistence type="predicted"/>